<organism evidence="4 5">
    <name type="scientific">Acinetobacter ursingii</name>
    <dbReference type="NCBI Taxonomy" id="108980"/>
    <lineage>
        <taxon>Bacteria</taxon>
        <taxon>Pseudomonadati</taxon>
        <taxon>Pseudomonadota</taxon>
        <taxon>Gammaproteobacteria</taxon>
        <taxon>Moraxellales</taxon>
        <taxon>Moraxellaceae</taxon>
        <taxon>Acinetobacter</taxon>
    </lineage>
</organism>
<dbReference type="EMBL" id="CP089044">
    <property type="protein sequence ID" value="UYF74745.1"/>
    <property type="molecule type" value="Genomic_DNA"/>
</dbReference>
<evidence type="ECO:0000313" key="5">
    <source>
        <dbReference type="Proteomes" id="UP001164081"/>
    </source>
</evidence>
<evidence type="ECO:0000256" key="3">
    <source>
        <dbReference type="ARBA" id="ARBA00022729"/>
    </source>
</evidence>
<dbReference type="PANTHER" id="PTHR34596:SF2">
    <property type="entry name" value="CHITOPORIN"/>
    <property type="match status" value="1"/>
</dbReference>
<accession>A0AA46S7J1</accession>
<dbReference type="GO" id="GO:0015288">
    <property type="term" value="F:porin activity"/>
    <property type="evidence" value="ECO:0007669"/>
    <property type="project" value="TreeGrafter"/>
</dbReference>
<dbReference type="Pfam" id="PF03573">
    <property type="entry name" value="OprD"/>
    <property type="match status" value="1"/>
</dbReference>
<evidence type="ECO:0000256" key="1">
    <source>
        <dbReference type="ARBA" id="ARBA00009075"/>
    </source>
</evidence>
<dbReference type="Proteomes" id="UP001164081">
    <property type="component" value="Chromosome"/>
</dbReference>
<dbReference type="GO" id="GO:0016020">
    <property type="term" value="C:membrane"/>
    <property type="evidence" value="ECO:0007669"/>
    <property type="project" value="InterPro"/>
</dbReference>
<dbReference type="Gene3D" id="2.40.160.10">
    <property type="entry name" value="Porin"/>
    <property type="match status" value="1"/>
</dbReference>
<comment type="similarity">
    <text evidence="1">Belongs to the outer membrane porin (Opr) (TC 1.B.25) family.</text>
</comment>
<evidence type="ECO:0000313" key="4">
    <source>
        <dbReference type="EMBL" id="UYF74745.1"/>
    </source>
</evidence>
<name>A0AA46S7J1_9GAMM</name>
<dbReference type="InterPro" id="IPR023614">
    <property type="entry name" value="Porin_dom_sf"/>
</dbReference>
<sequence>MGPPLKTSLWVGICLCPLFAPCTHAEFIADSKAEITLRNFYFDRDYKKDPYPYTAARDWAQGLIFKGQSGYTEGTVGLGVDVLAMAGFNLLGHHADDYARSGLLQVNSDNTRDDYYGKIGVTAKAKYRQNELFVGDVVPLLPTIFSSPARLFPQTYRGVRFLSAEIPNLQLEGFYVDEVRQRDSTRYTDVGIDNINHRFDKAATTDHFYSIGGAYQFKNYRVRAYQAELQNIYQQQFFGFNGKQALNDQLNFLSDVRFFNSEDTGSRKVGNVDNQHLSGLFGLNYQNHTVSLGYMQAFGSTGLPFLSGTESPVVLDFMSSDYSNKDEKVYSIRYEYDFKDARIGDVSLNGLRFMTRYAKGEDIDLLSYGDQRFKEDSLEFDLGYRIPEGKLKGLGLRARFSHYRNDMPTNMVFHSTNETRLNVDYTFKF</sequence>
<dbReference type="RefSeq" id="WP_263503562.1">
    <property type="nucleotide sequence ID" value="NZ_CP089044.1"/>
</dbReference>
<keyword evidence="3" id="KW-0732">Signal</keyword>
<evidence type="ECO:0000256" key="2">
    <source>
        <dbReference type="ARBA" id="ARBA00022448"/>
    </source>
</evidence>
<protein>
    <submittedName>
        <fullName evidence="4">OprD family porin</fullName>
    </submittedName>
</protein>
<dbReference type="PANTHER" id="PTHR34596">
    <property type="entry name" value="CHITOPORIN"/>
    <property type="match status" value="1"/>
</dbReference>
<gene>
    <name evidence="4" type="ORF">LSO58_13030</name>
</gene>
<keyword evidence="2" id="KW-0813">Transport</keyword>
<reference evidence="4" key="1">
    <citation type="journal article" date="2022" name="J Glob Antimicrob Resist">
        <title>Comparative analysis of IMP-4- and OXA-58-containing plasmids of three carbapenemase-producing Acinetobacter ursingii strains in the Netherlands.</title>
        <authorList>
            <person name="Hendrickx A.P.A."/>
            <person name="Schade R.P."/>
            <person name="Landman F."/>
            <person name="Bosch T."/>
            <person name="Schouls L.M."/>
            <person name="van Dijk K."/>
        </authorList>
    </citation>
    <scope>NUCLEOTIDE SEQUENCE</scope>
    <source>
        <strain evidence="4">RIVM_C010761</strain>
    </source>
</reference>
<dbReference type="InterPro" id="IPR005318">
    <property type="entry name" value="OM_porin_bac"/>
</dbReference>
<dbReference type="AlphaFoldDB" id="A0AA46S7J1"/>
<proteinExistence type="inferred from homology"/>